<protein>
    <submittedName>
        <fullName evidence="2">Polysaccharide lyase family 14 protein</fullName>
    </submittedName>
</protein>
<proteinExistence type="predicted"/>
<feature type="domain" description="Polysaccharide lyase 14" evidence="1">
    <location>
        <begin position="110"/>
        <end position="325"/>
    </location>
</feature>
<dbReference type="PANTHER" id="PTHR40124:SF1">
    <property type="entry name" value="DISAGGREGATASE RELATED REPEAT PROTEIN"/>
    <property type="match status" value="1"/>
</dbReference>
<accession>B0DC04</accession>
<organism evidence="3">
    <name type="scientific">Laccaria bicolor (strain S238N-H82 / ATCC MYA-4686)</name>
    <name type="common">Bicoloured deceiver</name>
    <name type="synonym">Laccaria laccata var. bicolor</name>
    <dbReference type="NCBI Taxonomy" id="486041"/>
    <lineage>
        <taxon>Eukaryota</taxon>
        <taxon>Fungi</taxon>
        <taxon>Dikarya</taxon>
        <taxon>Basidiomycota</taxon>
        <taxon>Agaricomycotina</taxon>
        <taxon>Agaricomycetes</taxon>
        <taxon>Agaricomycetidae</taxon>
        <taxon>Agaricales</taxon>
        <taxon>Agaricineae</taxon>
        <taxon>Hydnangiaceae</taxon>
        <taxon>Laccaria</taxon>
    </lineage>
</organism>
<keyword evidence="2" id="KW-0456">Lyase</keyword>
<evidence type="ECO:0000313" key="3">
    <source>
        <dbReference type="Proteomes" id="UP000001194"/>
    </source>
</evidence>
<dbReference type="KEGG" id="lbc:LACBIDRAFT_297995"/>
<dbReference type="RefSeq" id="XP_001881436.1">
    <property type="nucleotide sequence ID" value="XM_001881401.1"/>
</dbReference>
<dbReference type="InterPro" id="IPR048958">
    <property type="entry name" value="Polysacc_lyase_14"/>
</dbReference>
<dbReference type="HOGENOM" id="CLU_049744_0_1_1"/>
<dbReference type="AlphaFoldDB" id="B0DC04"/>
<dbReference type="GeneID" id="6077289"/>
<dbReference type="Gene3D" id="2.60.120.200">
    <property type="match status" value="1"/>
</dbReference>
<dbReference type="PANTHER" id="PTHR40124">
    <property type="match status" value="1"/>
</dbReference>
<gene>
    <name evidence="2" type="ORF">LACBIDRAFT_297995</name>
</gene>
<sequence length="331" mass="36323">MDDELRLDGKNRCHGASSRSILRRDPISVTVTIRTMPPPPLSPLIPIPDFLTGFTTCTSLNDKRIQIVALDDQSLGVHRLSHKTTHKTTIPPSPHSPSPDIPPPDVAWGAYYPKGSINPTAPIPGGFSFYLYGPPFFSEALQGAKEVVMSYRMMLSEEWDWVKGGKLPGVFGGVGDLAYGCTGGRKEQRCQCFDLRVMWRPKSVGELYAYLPPTPCNAHQLSRVPPLSKENSDYGYSVGRGAFHLDRAVGRWMSVAFRVKLNDVGEENGEVTLYIDGAPVISIDGLSLCSSGEGKFTGMHFQTFFGGHADDWASSKDQRAWFADVTGVIVE</sequence>
<evidence type="ECO:0000259" key="1">
    <source>
        <dbReference type="Pfam" id="PF21294"/>
    </source>
</evidence>
<dbReference type="InParanoid" id="B0DC04"/>
<dbReference type="Pfam" id="PF21294">
    <property type="entry name" value="Polysacc_lyase_14"/>
    <property type="match status" value="1"/>
</dbReference>
<reference evidence="2 3" key="1">
    <citation type="journal article" date="2008" name="Nature">
        <title>The genome of Laccaria bicolor provides insights into mycorrhizal symbiosis.</title>
        <authorList>
            <person name="Martin F."/>
            <person name="Aerts A."/>
            <person name="Ahren D."/>
            <person name="Brun A."/>
            <person name="Danchin E.G.J."/>
            <person name="Duchaussoy F."/>
            <person name="Gibon J."/>
            <person name="Kohler A."/>
            <person name="Lindquist E."/>
            <person name="Pereda V."/>
            <person name="Salamov A."/>
            <person name="Shapiro H.J."/>
            <person name="Wuyts J."/>
            <person name="Blaudez D."/>
            <person name="Buee M."/>
            <person name="Brokstein P."/>
            <person name="Canbaeck B."/>
            <person name="Cohen D."/>
            <person name="Courty P.E."/>
            <person name="Coutinho P.M."/>
            <person name="Delaruelle C."/>
            <person name="Detter J.C."/>
            <person name="Deveau A."/>
            <person name="DiFazio S."/>
            <person name="Duplessis S."/>
            <person name="Fraissinet-Tachet L."/>
            <person name="Lucic E."/>
            <person name="Frey-Klett P."/>
            <person name="Fourrey C."/>
            <person name="Feussner I."/>
            <person name="Gay G."/>
            <person name="Grimwood J."/>
            <person name="Hoegger P.J."/>
            <person name="Jain P."/>
            <person name="Kilaru S."/>
            <person name="Labbe J."/>
            <person name="Lin Y.C."/>
            <person name="Legue V."/>
            <person name="Le Tacon F."/>
            <person name="Marmeisse R."/>
            <person name="Melayah D."/>
            <person name="Montanini B."/>
            <person name="Muratet M."/>
            <person name="Nehls U."/>
            <person name="Niculita-Hirzel H."/>
            <person name="Oudot-Le Secq M.P."/>
            <person name="Peter M."/>
            <person name="Quesneville H."/>
            <person name="Rajashekar B."/>
            <person name="Reich M."/>
            <person name="Rouhier N."/>
            <person name="Schmutz J."/>
            <person name="Yin T."/>
            <person name="Chalot M."/>
            <person name="Henrissat B."/>
            <person name="Kuees U."/>
            <person name="Lucas S."/>
            <person name="Van de Peer Y."/>
            <person name="Podila G.K."/>
            <person name="Polle A."/>
            <person name="Pukkila P.J."/>
            <person name="Richardson P.M."/>
            <person name="Rouze P."/>
            <person name="Sanders I.R."/>
            <person name="Stajich J.E."/>
            <person name="Tunlid A."/>
            <person name="Tuskan G."/>
            <person name="Grigoriev I.V."/>
        </authorList>
    </citation>
    <scope>NUCLEOTIDE SEQUENCE [LARGE SCALE GENOMIC DNA]</scope>
    <source>
        <strain evidence="3">S238N-H82 / ATCC MYA-4686</strain>
    </source>
</reference>
<dbReference type="EMBL" id="DS547103">
    <property type="protein sequence ID" value="EDR07647.1"/>
    <property type="molecule type" value="Genomic_DNA"/>
</dbReference>
<dbReference type="OrthoDB" id="3337916at2759"/>
<dbReference type="GO" id="GO:0016829">
    <property type="term" value="F:lyase activity"/>
    <property type="evidence" value="ECO:0007669"/>
    <property type="project" value="UniProtKB-KW"/>
</dbReference>
<name>B0DC04_LACBS</name>
<keyword evidence="3" id="KW-1185">Reference proteome</keyword>
<evidence type="ECO:0000313" key="2">
    <source>
        <dbReference type="EMBL" id="EDR07647.1"/>
    </source>
</evidence>
<dbReference type="STRING" id="486041.B0DC04"/>
<dbReference type="Proteomes" id="UP000001194">
    <property type="component" value="Unassembled WGS sequence"/>
</dbReference>